<dbReference type="PRINTS" id="PR00598">
    <property type="entry name" value="HTHMARR"/>
</dbReference>
<keyword evidence="1" id="KW-0805">Transcription regulation</keyword>
<evidence type="ECO:0000313" key="6">
    <source>
        <dbReference type="Proteomes" id="UP001291687"/>
    </source>
</evidence>
<protein>
    <submittedName>
        <fullName evidence="5">MarR family transcriptional regulator</fullName>
    </submittedName>
</protein>
<proteinExistence type="predicted"/>
<keyword evidence="2" id="KW-0238">DNA-binding</keyword>
<evidence type="ECO:0000313" key="5">
    <source>
        <dbReference type="EMBL" id="MEA0970099.1"/>
    </source>
</evidence>
<gene>
    <name evidence="5" type="ORF">Megvenef_00047</name>
</gene>
<dbReference type="SUPFAM" id="SSF46785">
    <property type="entry name" value="Winged helix' DNA-binding domain"/>
    <property type="match status" value="1"/>
</dbReference>
<dbReference type="PANTHER" id="PTHR42756:SF1">
    <property type="entry name" value="TRANSCRIPTIONAL REPRESSOR OF EMRAB OPERON"/>
    <property type="match status" value="1"/>
</dbReference>
<evidence type="ECO:0000256" key="3">
    <source>
        <dbReference type="ARBA" id="ARBA00023163"/>
    </source>
</evidence>
<comment type="caution">
    <text evidence="5">The sequence shown here is derived from an EMBL/GenBank/DDBJ whole genome shotgun (WGS) entry which is preliminary data.</text>
</comment>
<dbReference type="SMART" id="SM00347">
    <property type="entry name" value="HTH_MARR"/>
    <property type="match status" value="1"/>
</dbReference>
<reference evidence="5 6" key="1">
    <citation type="submission" date="2023-03" db="EMBL/GenBank/DDBJ databases">
        <title>Host association and intracellularity evolved multiple times independently in the Rickettsiales.</title>
        <authorList>
            <person name="Castelli M."/>
            <person name="Nardi T."/>
            <person name="Gammuto L."/>
            <person name="Bellinzona G."/>
            <person name="Sabaneyeva E."/>
            <person name="Potekhin A."/>
            <person name="Serra V."/>
            <person name="Petroni G."/>
            <person name="Sassera D."/>
        </authorList>
    </citation>
    <scope>NUCLEOTIDE SEQUENCE [LARGE SCALE GENOMIC DNA]</scope>
    <source>
        <strain evidence="5 6">Sr 2-6</strain>
    </source>
</reference>
<name>A0ABU5NAA4_9RICK</name>
<evidence type="ECO:0000256" key="1">
    <source>
        <dbReference type="ARBA" id="ARBA00023015"/>
    </source>
</evidence>
<dbReference type="Pfam" id="PF01047">
    <property type="entry name" value="MarR"/>
    <property type="match status" value="1"/>
</dbReference>
<organism evidence="5 6">
    <name type="scientific">Candidatus Megaera venefica</name>
    <dbReference type="NCBI Taxonomy" id="2055910"/>
    <lineage>
        <taxon>Bacteria</taxon>
        <taxon>Pseudomonadati</taxon>
        <taxon>Pseudomonadota</taxon>
        <taxon>Alphaproteobacteria</taxon>
        <taxon>Rickettsiales</taxon>
        <taxon>Rickettsiaceae</taxon>
        <taxon>Candidatus Megaera</taxon>
    </lineage>
</organism>
<dbReference type="Proteomes" id="UP001291687">
    <property type="component" value="Unassembled WGS sequence"/>
</dbReference>
<dbReference type="Gene3D" id="1.10.10.10">
    <property type="entry name" value="Winged helix-like DNA-binding domain superfamily/Winged helix DNA-binding domain"/>
    <property type="match status" value="1"/>
</dbReference>
<sequence>MIMSNNYPSNLEDHLGYWLRCLSNYIHHSFAALLAEHDISVAQWVVLRTLYDKQNISLNEAARLVGVDNSSLSRMIERLVQKNLVSRTNIDKDRRSVQLSLTSTGKALVPKLAQLADKNDESFFQILSTQKRQELLDTIKQLLETNGWDQLTRGKDRIE</sequence>
<accession>A0ABU5NAA4</accession>
<evidence type="ECO:0000259" key="4">
    <source>
        <dbReference type="PROSITE" id="PS50995"/>
    </source>
</evidence>
<dbReference type="EMBL" id="JARJFB010000002">
    <property type="protein sequence ID" value="MEA0970099.1"/>
    <property type="molecule type" value="Genomic_DNA"/>
</dbReference>
<dbReference type="PROSITE" id="PS50995">
    <property type="entry name" value="HTH_MARR_2"/>
    <property type="match status" value="1"/>
</dbReference>
<keyword evidence="6" id="KW-1185">Reference proteome</keyword>
<dbReference type="PANTHER" id="PTHR42756">
    <property type="entry name" value="TRANSCRIPTIONAL REGULATOR, MARR"/>
    <property type="match status" value="1"/>
</dbReference>
<dbReference type="InterPro" id="IPR000835">
    <property type="entry name" value="HTH_MarR-typ"/>
</dbReference>
<dbReference type="InterPro" id="IPR036388">
    <property type="entry name" value="WH-like_DNA-bd_sf"/>
</dbReference>
<keyword evidence="3" id="KW-0804">Transcription</keyword>
<feature type="domain" description="HTH marR-type" evidence="4">
    <location>
        <begin position="12"/>
        <end position="144"/>
    </location>
</feature>
<dbReference type="InterPro" id="IPR036390">
    <property type="entry name" value="WH_DNA-bd_sf"/>
</dbReference>
<evidence type="ECO:0000256" key="2">
    <source>
        <dbReference type="ARBA" id="ARBA00023125"/>
    </source>
</evidence>